<evidence type="ECO:0000256" key="12">
    <source>
        <dbReference type="ARBA" id="ARBA00023268"/>
    </source>
</evidence>
<dbReference type="InterPro" id="IPR035937">
    <property type="entry name" value="FPG_N"/>
</dbReference>
<dbReference type="Pfam" id="PF06831">
    <property type="entry name" value="H2TH"/>
    <property type="match status" value="1"/>
</dbReference>
<comment type="catalytic activity">
    <reaction evidence="1">
        <text>Hydrolysis of DNA containing ring-opened 7-methylguanine residues, releasing 2,6-diamino-4-hydroxy-5-(N-methyl)formamidopyrimidine.</text>
        <dbReference type="EC" id="3.2.2.23"/>
    </reaction>
</comment>
<dbReference type="InterPro" id="IPR000214">
    <property type="entry name" value="Znf_DNA_glyclase/AP_lyase"/>
</dbReference>
<name>Q0W7A0_METAR</name>
<evidence type="ECO:0000256" key="1">
    <source>
        <dbReference type="ARBA" id="ARBA00001668"/>
    </source>
</evidence>
<evidence type="ECO:0000256" key="2">
    <source>
        <dbReference type="ARBA" id="ARBA00001947"/>
    </source>
</evidence>
<dbReference type="GO" id="GO:0006284">
    <property type="term" value="P:base-excision repair"/>
    <property type="evidence" value="ECO:0007669"/>
    <property type="project" value="InterPro"/>
</dbReference>
<reference evidence="17 18" key="1">
    <citation type="journal article" date="2006" name="Science">
        <title>Genome of rice cluster I archaea -- the key methane producers in the rice rhizosphere.</title>
        <authorList>
            <person name="Erkel C."/>
            <person name="Kube M."/>
            <person name="Reinhardt R."/>
            <person name="Liesack W."/>
        </authorList>
    </citation>
    <scope>NUCLEOTIDE SEQUENCE [LARGE SCALE GENOMIC DNA]</scope>
    <source>
        <strain evidence="18">DSM 22066 / NBRC 105507 / MRE50</strain>
    </source>
</reference>
<dbReference type="GO" id="GO:0034039">
    <property type="term" value="F:8-oxo-7,8-dihydroguanine DNA N-glycosylase activity"/>
    <property type="evidence" value="ECO:0007669"/>
    <property type="project" value="TreeGrafter"/>
</dbReference>
<keyword evidence="9" id="KW-0238">DNA-binding</keyword>
<keyword evidence="5" id="KW-0227">DNA damage</keyword>
<dbReference type="GeneID" id="5145097"/>
<evidence type="ECO:0000256" key="9">
    <source>
        <dbReference type="ARBA" id="ARBA00023125"/>
    </source>
</evidence>
<protein>
    <submittedName>
        <fullName evidence="17">Formamidopyrimidine-DNA glycosylase</fullName>
        <ecNumber evidence="17">3.2.2.23</ecNumber>
    </submittedName>
</protein>
<evidence type="ECO:0000256" key="14">
    <source>
        <dbReference type="PROSITE-ProRule" id="PRU00391"/>
    </source>
</evidence>
<keyword evidence="11" id="KW-0456">Lyase</keyword>
<dbReference type="PANTHER" id="PTHR22993:SF9">
    <property type="entry name" value="FORMAMIDOPYRIMIDINE-DNA GLYCOSYLASE"/>
    <property type="match status" value="1"/>
</dbReference>
<keyword evidence="4" id="KW-0479">Metal-binding</keyword>
<evidence type="ECO:0000256" key="6">
    <source>
        <dbReference type="ARBA" id="ARBA00022771"/>
    </source>
</evidence>
<evidence type="ECO:0000256" key="7">
    <source>
        <dbReference type="ARBA" id="ARBA00022801"/>
    </source>
</evidence>
<keyword evidence="12" id="KW-0511">Multifunctional enzyme</keyword>
<keyword evidence="7 17" id="KW-0378">Hydrolase</keyword>
<dbReference type="Gene3D" id="3.20.190.10">
    <property type="entry name" value="MutM-like, N-terminal"/>
    <property type="match status" value="1"/>
</dbReference>
<evidence type="ECO:0000313" key="18">
    <source>
        <dbReference type="Proteomes" id="UP000000663"/>
    </source>
</evidence>
<sequence>MPELPEIYNLAMQMNKELQGKTIADIEIVQEKCLNVNSAEFRDLLTGKRIGETRSRGKWIFTAAGEDRTLLLNLGMGGDVLYHRPGSEPEGKYKLKFTYTDASALSINFWWFGYVHIVKNNELKSHKMTSALGISPIEPEFTFDCFKKLLSGKRCSLKTLLLDQKIIAGIGNVYAQDILFTARLHPDRKVRQLSDDEIERLFKSIIGNLHNAAAHGGLKFEKDLYGHNGSIDSFLVGYKEGQPCPVCNTTIEKIKTGSTASYICPKCQL</sequence>
<comment type="cofactor">
    <cofactor evidence="2">
        <name>Zn(2+)</name>
        <dbReference type="ChEBI" id="CHEBI:29105"/>
    </cofactor>
</comment>
<keyword evidence="8" id="KW-0862">Zinc</keyword>
<organism evidence="17 18">
    <name type="scientific">Methanocella arvoryzae (strain DSM 22066 / NBRC 105507 / MRE50)</name>
    <dbReference type="NCBI Taxonomy" id="351160"/>
    <lineage>
        <taxon>Archaea</taxon>
        <taxon>Methanobacteriati</taxon>
        <taxon>Methanobacteriota</taxon>
        <taxon>Stenosarchaea group</taxon>
        <taxon>Methanomicrobia</taxon>
        <taxon>Methanocellales</taxon>
        <taxon>Methanocellaceae</taxon>
        <taxon>Methanocella</taxon>
    </lineage>
</organism>
<dbReference type="Proteomes" id="UP000000663">
    <property type="component" value="Chromosome"/>
</dbReference>
<dbReference type="PATRIC" id="fig|351160.9.peg.2491"/>
<evidence type="ECO:0000256" key="4">
    <source>
        <dbReference type="ARBA" id="ARBA00022723"/>
    </source>
</evidence>
<evidence type="ECO:0000256" key="13">
    <source>
        <dbReference type="ARBA" id="ARBA00023295"/>
    </source>
</evidence>
<dbReference type="Pfam" id="PF06827">
    <property type="entry name" value="zf-FPG_IleRS"/>
    <property type="match status" value="1"/>
</dbReference>
<dbReference type="Gene3D" id="1.10.8.50">
    <property type="match status" value="1"/>
</dbReference>
<feature type="domain" description="Formamidopyrimidine-DNA glycosylase catalytic" evidence="16">
    <location>
        <begin position="2"/>
        <end position="106"/>
    </location>
</feature>
<dbReference type="PROSITE" id="PS51066">
    <property type="entry name" value="ZF_FPG_2"/>
    <property type="match status" value="1"/>
</dbReference>
<dbReference type="Pfam" id="PF01149">
    <property type="entry name" value="Fapy_DNA_glyco"/>
    <property type="match status" value="1"/>
</dbReference>
<feature type="domain" description="FPG-type" evidence="15">
    <location>
        <begin position="235"/>
        <end position="269"/>
    </location>
</feature>
<dbReference type="SMART" id="SM00898">
    <property type="entry name" value="Fapy_DNA_glyco"/>
    <property type="match status" value="1"/>
</dbReference>
<gene>
    <name evidence="17" type="primary">mutM</name>
    <name evidence="17" type="ORF">RCIX276</name>
</gene>
<keyword evidence="6 14" id="KW-0863">Zinc-finger</keyword>
<dbReference type="SUPFAM" id="SSF81624">
    <property type="entry name" value="N-terminal domain of MutM-like DNA repair proteins"/>
    <property type="match status" value="1"/>
</dbReference>
<evidence type="ECO:0000256" key="3">
    <source>
        <dbReference type="ARBA" id="ARBA00009409"/>
    </source>
</evidence>
<evidence type="ECO:0000256" key="8">
    <source>
        <dbReference type="ARBA" id="ARBA00022833"/>
    </source>
</evidence>
<dbReference type="KEGG" id="rci:RCIX276"/>
<keyword evidence="18" id="KW-1185">Reference proteome</keyword>
<dbReference type="eggNOG" id="ENOG502N57K">
    <property type="taxonomic scope" value="Archaea"/>
</dbReference>
<dbReference type="EMBL" id="AM114193">
    <property type="protein sequence ID" value="CAJ35743.1"/>
    <property type="molecule type" value="Genomic_DNA"/>
</dbReference>
<dbReference type="STRING" id="351160.RCIX276"/>
<dbReference type="PANTHER" id="PTHR22993">
    <property type="entry name" value="FORMAMIDOPYRIMIDINE-DNA GLYCOSYLASE"/>
    <property type="match status" value="1"/>
</dbReference>
<dbReference type="RefSeq" id="WP_012036756.1">
    <property type="nucleotide sequence ID" value="NC_009464.1"/>
</dbReference>
<evidence type="ECO:0000256" key="5">
    <source>
        <dbReference type="ARBA" id="ARBA00022763"/>
    </source>
</evidence>
<dbReference type="AlphaFoldDB" id="Q0W7A0"/>
<dbReference type="SUPFAM" id="SSF57716">
    <property type="entry name" value="Glucocorticoid receptor-like (DNA-binding domain)"/>
    <property type="match status" value="1"/>
</dbReference>
<dbReference type="SMART" id="SM01232">
    <property type="entry name" value="H2TH"/>
    <property type="match status" value="1"/>
</dbReference>
<evidence type="ECO:0000259" key="16">
    <source>
        <dbReference type="PROSITE" id="PS51068"/>
    </source>
</evidence>
<evidence type="ECO:0000313" key="17">
    <source>
        <dbReference type="EMBL" id="CAJ35743.1"/>
    </source>
</evidence>
<dbReference type="InterPro" id="IPR012319">
    <property type="entry name" value="FPG_cat"/>
</dbReference>
<keyword evidence="13 17" id="KW-0326">Glycosidase</keyword>
<dbReference type="GO" id="GO:0003906">
    <property type="term" value="F:DNA-(apurinic or apyrimidinic site) endonuclease activity"/>
    <property type="evidence" value="ECO:0007669"/>
    <property type="project" value="InterPro"/>
</dbReference>
<accession>Q0W7A0</accession>
<dbReference type="InterPro" id="IPR010663">
    <property type="entry name" value="Znf_FPG/IleRS"/>
</dbReference>
<dbReference type="GO" id="GO:0008270">
    <property type="term" value="F:zinc ion binding"/>
    <property type="evidence" value="ECO:0007669"/>
    <property type="project" value="UniProtKB-KW"/>
</dbReference>
<dbReference type="InterPro" id="IPR010979">
    <property type="entry name" value="Ribosomal_uS13-like_H2TH"/>
</dbReference>
<dbReference type="GO" id="GO:0003684">
    <property type="term" value="F:damaged DNA binding"/>
    <property type="evidence" value="ECO:0007669"/>
    <property type="project" value="InterPro"/>
</dbReference>
<dbReference type="GO" id="GO:0016829">
    <property type="term" value="F:lyase activity"/>
    <property type="evidence" value="ECO:0007669"/>
    <property type="project" value="UniProtKB-KW"/>
</dbReference>
<dbReference type="EC" id="3.2.2.23" evidence="17"/>
<evidence type="ECO:0000259" key="15">
    <source>
        <dbReference type="PROSITE" id="PS51066"/>
    </source>
</evidence>
<dbReference type="InterPro" id="IPR015886">
    <property type="entry name" value="H2TH_FPG"/>
</dbReference>
<keyword evidence="10" id="KW-0234">DNA repair</keyword>
<dbReference type="SUPFAM" id="SSF46946">
    <property type="entry name" value="S13-like H2TH domain"/>
    <property type="match status" value="1"/>
</dbReference>
<dbReference type="OrthoDB" id="53322at2157"/>
<dbReference type="PROSITE" id="PS51068">
    <property type="entry name" value="FPG_CAT"/>
    <property type="match status" value="1"/>
</dbReference>
<evidence type="ECO:0000256" key="11">
    <source>
        <dbReference type="ARBA" id="ARBA00023239"/>
    </source>
</evidence>
<proteinExistence type="inferred from homology"/>
<evidence type="ECO:0000256" key="10">
    <source>
        <dbReference type="ARBA" id="ARBA00023204"/>
    </source>
</evidence>
<comment type="similarity">
    <text evidence="3">Belongs to the FPG family.</text>
</comment>